<dbReference type="AlphaFoldDB" id="A0A068QN59"/>
<evidence type="ECO:0000256" key="1">
    <source>
        <dbReference type="SAM" id="Phobius"/>
    </source>
</evidence>
<protein>
    <submittedName>
        <fullName evidence="2">Uncharacterized protein</fullName>
    </submittedName>
</protein>
<evidence type="ECO:0000313" key="2">
    <source>
        <dbReference type="EMBL" id="CDG16144.1"/>
    </source>
</evidence>
<feature type="transmembrane region" description="Helical" evidence="1">
    <location>
        <begin position="50"/>
        <end position="73"/>
    </location>
</feature>
<accession>A0A068QN59</accession>
<dbReference type="STRING" id="351671.XDD1_0441"/>
<keyword evidence="1" id="KW-0812">Transmembrane</keyword>
<dbReference type="KEGG" id="xdo:XDD1_0441"/>
<keyword evidence="1" id="KW-1133">Transmembrane helix</keyword>
<dbReference type="HOGENOM" id="CLU_2482584_0_0_6"/>
<dbReference type="EMBL" id="FO704550">
    <property type="protein sequence ID" value="CDG16144.1"/>
    <property type="molecule type" value="Genomic_DNA"/>
</dbReference>
<organism evidence="2 3">
    <name type="scientific">Xenorhabdus doucetiae</name>
    <dbReference type="NCBI Taxonomy" id="351671"/>
    <lineage>
        <taxon>Bacteria</taxon>
        <taxon>Pseudomonadati</taxon>
        <taxon>Pseudomonadota</taxon>
        <taxon>Gammaproteobacteria</taxon>
        <taxon>Enterobacterales</taxon>
        <taxon>Morganellaceae</taxon>
        <taxon>Xenorhabdus</taxon>
    </lineage>
</organism>
<keyword evidence="1" id="KW-0472">Membrane</keyword>
<name>A0A068QN59_9GAMM</name>
<evidence type="ECO:0000313" key="3">
    <source>
        <dbReference type="Proteomes" id="UP000032721"/>
    </source>
</evidence>
<proteinExistence type="predicted"/>
<gene>
    <name evidence="2" type="ORF">XDD1_0441</name>
</gene>
<dbReference type="Proteomes" id="UP000032721">
    <property type="component" value="Chromosome"/>
</dbReference>
<reference evidence="2 3" key="1">
    <citation type="submission" date="2013-07" db="EMBL/GenBank/DDBJ databases">
        <authorList>
            <person name="Genoscope - CEA"/>
        </authorList>
    </citation>
    <scope>NUCLEOTIDE SEQUENCE [LARGE SCALE GENOMIC DNA]</scope>
    <source>
        <strain evidence="3">FRM16 / DSM 17909</strain>
    </source>
</reference>
<sequence>MSLFSNSSPLSVTLTAGTGCSNVMLWANANIGVTLNIADNTMFFNIFIPYLSWCGMLSGNVIFSIAFVNWSVLKKINNLITFRIRDQ</sequence>